<dbReference type="InterPro" id="IPR013897">
    <property type="entry name" value="Duc1"/>
</dbReference>
<keyword evidence="4" id="KW-1185">Reference proteome</keyword>
<comment type="caution">
    <text evidence="3">The sequence shown here is derived from an EMBL/GenBank/DDBJ whole genome shotgun (WGS) entry which is preliminary data.</text>
</comment>
<dbReference type="Pfam" id="PF08588">
    <property type="entry name" value="Duc1"/>
    <property type="match status" value="1"/>
</dbReference>
<evidence type="ECO:0000259" key="2">
    <source>
        <dbReference type="Pfam" id="PF08588"/>
    </source>
</evidence>
<sequence>MAEEYILKVTAGPSYDSEAQVPISPNTEEPFHITTPDLEADIKVRIQNYRGLPHSAPKTSPYFSHPTHKADLYSLEFSFTPKKDLNGHDLVLGNDFDHPIRDKLPPGFDHAFRIVKWFIDPGLEGDVYADEPGLFGPLLSSINTFRIGAKEGEAQTDDQEDADESTPEGVYIVKEGASAGAASARDESGIPADAAARKKHFLTPDHLKKFTFEKGRKYEFDFFNPYLDFNEFAVKLPGFSVIPGITIPVINYWDGQPLRSHTIRYVLKDRTNNHPLFVVIFTLIPKSEADGEQEKLVKEQKEKGGSEAQKQAAGEGGADDELD</sequence>
<protein>
    <submittedName>
        <fullName evidence="3">UPF0590 protein</fullName>
    </submittedName>
</protein>
<name>A0A2K1QH27_9PEZI</name>
<dbReference type="Proteomes" id="UP000243797">
    <property type="component" value="Unassembled WGS sequence"/>
</dbReference>
<dbReference type="PANTHER" id="PTHR34826:SF2">
    <property type="entry name" value="UPF0590 PROTEIN C409.17C"/>
    <property type="match status" value="1"/>
</dbReference>
<dbReference type="STRING" id="2082308.A0A2K1QH27"/>
<evidence type="ECO:0000313" key="3">
    <source>
        <dbReference type="EMBL" id="PNS14221.1"/>
    </source>
</evidence>
<dbReference type="EMBL" id="NKHZ01000088">
    <property type="protein sequence ID" value="PNS14221.1"/>
    <property type="molecule type" value="Genomic_DNA"/>
</dbReference>
<feature type="region of interest" description="Disordered" evidence="1">
    <location>
        <begin position="290"/>
        <end position="323"/>
    </location>
</feature>
<evidence type="ECO:0000256" key="1">
    <source>
        <dbReference type="SAM" id="MobiDB-lite"/>
    </source>
</evidence>
<dbReference type="PANTHER" id="PTHR34826">
    <property type="entry name" value="UPF0590 PROTEIN C409.17C"/>
    <property type="match status" value="1"/>
</dbReference>
<evidence type="ECO:0000313" key="4">
    <source>
        <dbReference type="Proteomes" id="UP000243797"/>
    </source>
</evidence>
<feature type="compositionally biased region" description="Basic and acidic residues" evidence="1">
    <location>
        <begin position="290"/>
        <end position="305"/>
    </location>
</feature>
<feature type="domain" description="Domain of unknown function at the cortex 1" evidence="2">
    <location>
        <begin position="7"/>
        <end position="283"/>
    </location>
</feature>
<proteinExistence type="predicted"/>
<gene>
    <name evidence="3" type="ORF">CAC42_6734</name>
</gene>
<dbReference type="OrthoDB" id="2119945at2759"/>
<dbReference type="AlphaFoldDB" id="A0A2K1QH27"/>
<organism evidence="3 4">
    <name type="scientific">Sphaceloma murrayae</name>
    <dbReference type="NCBI Taxonomy" id="2082308"/>
    <lineage>
        <taxon>Eukaryota</taxon>
        <taxon>Fungi</taxon>
        <taxon>Dikarya</taxon>
        <taxon>Ascomycota</taxon>
        <taxon>Pezizomycotina</taxon>
        <taxon>Dothideomycetes</taxon>
        <taxon>Dothideomycetidae</taxon>
        <taxon>Myriangiales</taxon>
        <taxon>Elsinoaceae</taxon>
        <taxon>Sphaceloma</taxon>
    </lineage>
</organism>
<reference evidence="3 4" key="1">
    <citation type="submission" date="2017-06" db="EMBL/GenBank/DDBJ databases">
        <title>Draft genome sequence of a variant of Elsinoe murrayae.</title>
        <authorList>
            <person name="Cheng Q."/>
        </authorList>
    </citation>
    <scope>NUCLEOTIDE SEQUENCE [LARGE SCALE GENOMIC DNA]</scope>
    <source>
        <strain evidence="3 4">CQ-2017a</strain>
    </source>
</reference>
<accession>A0A2K1QH27</accession>
<dbReference type="InParanoid" id="A0A2K1QH27"/>